<comment type="similarity">
    <text evidence="4">Belongs to the NDUFAF3 family.</text>
</comment>
<dbReference type="GO" id="GO:0005743">
    <property type="term" value="C:mitochondrial inner membrane"/>
    <property type="evidence" value="ECO:0007669"/>
    <property type="project" value="TreeGrafter"/>
</dbReference>
<dbReference type="GO" id="GO:0032981">
    <property type="term" value="P:mitochondrial respiratory chain complex I assembly"/>
    <property type="evidence" value="ECO:0007669"/>
    <property type="project" value="InterPro"/>
</dbReference>
<dbReference type="Pfam" id="PF04430">
    <property type="entry name" value="DUF498"/>
    <property type="match status" value="1"/>
</dbReference>
<dbReference type="PANTHER" id="PTHR21192">
    <property type="entry name" value="NUCLEAR PROTEIN E3-3"/>
    <property type="match status" value="1"/>
</dbReference>
<evidence type="ECO:0000256" key="2">
    <source>
        <dbReference type="ARBA" id="ARBA00021776"/>
    </source>
</evidence>
<dbReference type="EMBL" id="IAAA01028667">
    <property type="protein sequence ID" value="LAA06548.1"/>
    <property type="molecule type" value="mRNA"/>
</dbReference>
<dbReference type="CDD" id="cd05125">
    <property type="entry name" value="Mth938_2P1-like"/>
    <property type="match status" value="1"/>
</dbReference>
<evidence type="ECO:0000256" key="3">
    <source>
        <dbReference type="ARBA" id="ARBA00023128"/>
    </source>
</evidence>
<dbReference type="AlphaFoldDB" id="A0A2L2YEI8"/>
<keyword evidence="3" id="KW-0496">Mitochondrion</keyword>
<organism evidence="5">
    <name type="scientific">Parasteatoda tepidariorum</name>
    <name type="common">Common house spider</name>
    <name type="synonym">Achaearanea tepidariorum</name>
    <dbReference type="NCBI Taxonomy" id="114398"/>
    <lineage>
        <taxon>Eukaryota</taxon>
        <taxon>Metazoa</taxon>
        <taxon>Ecdysozoa</taxon>
        <taxon>Arthropoda</taxon>
        <taxon>Chelicerata</taxon>
        <taxon>Arachnida</taxon>
        <taxon>Araneae</taxon>
        <taxon>Araneomorphae</taxon>
        <taxon>Entelegynae</taxon>
        <taxon>Araneoidea</taxon>
        <taxon>Theridiidae</taxon>
        <taxon>Parasteatoda</taxon>
    </lineage>
</organism>
<dbReference type="OrthoDB" id="20681at2759"/>
<evidence type="ECO:0000256" key="1">
    <source>
        <dbReference type="ARBA" id="ARBA00004173"/>
    </source>
</evidence>
<reference evidence="5" key="1">
    <citation type="journal article" date="2016" name="Mol. Ecol. Resour.">
        <title>Evaluation of the impact of RNA preservation methods of spiders for de novo transcriptome assembly.</title>
        <authorList>
            <person name="Kono N."/>
            <person name="Nakamura H."/>
            <person name="Ito Y."/>
            <person name="Tomita M."/>
            <person name="Arakawa K."/>
        </authorList>
    </citation>
    <scope>NUCLEOTIDE SEQUENCE</scope>
    <source>
        <tissue evidence="5">Whole body</tissue>
    </source>
</reference>
<accession>A0A2L2YEI8</accession>
<proteinExistence type="evidence at transcript level"/>
<dbReference type="InterPro" id="IPR036748">
    <property type="entry name" value="MTH938-like_sf"/>
</dbReference>
<dbReference type="SUPFAM" id="SSF64076">
    <property type="entry name" value="MTH938-like"/>
    <property type="match status" value="1"/>
</dbReference>
<keyword evidence="5" id="KW-0830">Ubiquinone</keyword>
<sequence length="190" mass="21474">MTQVLCRLLKSPLNILRRPVFRTLTVTKCLQENYEGDGKTTVTILNKEYKHLVMFDTLGNHGFRLNNGIFIMGPVAAFPRTVLQWNVESFEKVSKESLSLFSLLEPKLDLLIFGTGDKAVQLDPDLRSFLKSHKISTEVLPTEKALTTFNFLNAEGRCIAGAFFPPSAIMLYEEEMQLLDTAEEINPFNA</sequence>
<dbReference type="InterPro" id="IPR034095">
    <property type="entry name" value="NDUF3"/>
</dbReference>
<dbReference type="InterPro" id="IPR007523">
    <property type="entry name" value="NDUFAF3/AAMDC"/>
</dbReference>
<protein>
    <recommendedName>
        <fullName evidence="2">NADH dehydrogenase [ubiquinone] 1 alpha subcomplex assembly factor 3</fullName>
    </recommendedName>
</protein>
<evidence type="ECO:0000256" key="4">
    <source>
        <dbReference type="ARBA" id="ARBA00049984"/>
    </source>
</evidence>
<dbReference type="Gene3D" id="3.40.1230.10">
    <property type="entry name" value="MTH938-like"/>
    <property type="match status" value="1"/>
</dbReference>
<comment type="subcellular location">
    <subcellularLocation>
        <location evidence="1">Mitochondrion</location>
    </subcellularLocation>
</comment>
<dbReference type="PANTHER" id="PTHR21192:SF2">
    <property type="entry name" value="NADH DEHYDROGENASE [UBIQUINONE] 1 ALPHA SUBCOMPLEX ASSEMBLY FACTOR 3"/>
    <property type="match status" value="1"/>
</dbReference>
<dbReference type="EMBL" id="IAAA01028668">
    <property type="protein sequence ID" value="LAA06551.1"/>
    <property type="molecule type" value="mRNA"/>
</dbReference>
<evidence type="ECO:0000313" key="5">
    <source>
        <dbReference type="EMBL" id="LAA06548.1"/>
    </source>
</evidence>
<name>A0A2L2YEI8_PARTP</name>